<dbReference type="Proteomes" id="UP000186609">
    <property type="component" value="Chromosome"/>
</dbReference>
<name>A0A1P8K070_9BURK</name>
<feature type="transmembrane region" description="Helical" evidence="1">
    <location>
        <begin position="131"/>
        <end position="149"/>
    </location>
</feature>
<feature type="domain" description="Inositolphosphotransferase Aur1/Ipt1" evidence="2">
    <location>
        <begin position="66"/>
        <end position="192"/>
    </location>
</feature>
<dbReference type="Pfam" id="PF14378">
    <property type="entry name" value="PAP2_3"/>
    <property type="match status" value="1"/>
</dbReference>
<keyword evidence="1" id="KW-0812">Transmembrane</keyword>
<feature type="transmembrane region" description="Helical" evidence="1">
    <location>
        <begin position="12"/>
        <end position="32"/>
    </location>
</feature>
<dbReference type="PANTHER" id="PTHR47216">
    <property type="match status" value="1"/>
</dbReference>
<dbReference type="RefSeq" id="WP_076201774.1">
    <property type="nucleotide sequence ID" value="NZ_CP019236.1"/>
</dbReference>
<dbReference type="InterPro" id="IPR026841">
    <property type="entry name" value="Aur1/Ipt1"/>
</dbReference>
<feature type="transmembrane region" description="Helical" evidence="1">
    <location>
        <begin position="210"/>
        <end position="229"/>
    </location>
</feature>
<dbReference type="SUPFAM" id="SSF48317">
    <property type="entry name" value="Acid phosphatase/Vanadium-dependent haloperoxidase"/>
    <property type="match status" value="1"/>
</dbReference>
<dbReference type="SUPFAM" id="SSF52799">
    <property type="entry name" value="(Phosphotyrosine protein) phosphatases II"/>
    <property type="match status" value="1"/>
</dbReference>
<dbReference type="EMBL" id="CP019236">
    <property type="protein sequence ID" value="APW39408.1"/>
    <property type="molecule type" value="Genomic_DNA"/>
</dbReference>
<feature type="transmembrane region" description="Helical" evidence="1">
    <location>
        <begin position="262"/>
        <end position="284"/>
    </location>
</feature>
<dbReference type="GO" id="GO:0016020">
    <property type="term" value="C:membrane"/>
    <property type="evidence" value="ECO:0007669"/>
    <property type="project" value="UniProtKB-SubCell"/>
</dbReference>
<dbReference type="InterPro" id="IPR029021">
    <property type="entry name" value="Prot-tyrosine_phosphatase-like"/>
</dbReference>
<feature type="transmembrane region" description="Helical" evidence="1">
    <location>
        <begin position="86"/>
        <end position="103"/>
    </location>
</feature>
<keyword evidence="1" id="KW-1133">Transmembrane helix</keyword>
<feature type="transmembrane region" description="Helical" evidence="1">
    <location>
        <begin position="52"/>
        <end position="74"/>
    </location>
</feature>
<gene>
    <name evidence="3" type="ORF">RD110_21120</name>
</gene>
<dbReference type="STRING" id="1842727.RD110_21120"/>
<keyword evidence="1" id="KW-0472">Membrane</keyword>
<feature type="transmembrane region" description="Helical" evidence="1">
    <location>
        <begin position="181"/>
        <end position="198"/>
    </location>
</feature>
<evidence type="ECO:0000259" key="2">
    <source>
        <dbReference type="Pfam" id="PF14378"/>
    </source>
</evidence>
<accession>A0A1P8K070</accession>
<sequence>MAQSRTAIGPRLALAAVNASVFGLCYLLANAHARQRGVLRHVALPFEAGMPFIPGFILPYLSSGPLFVAAFFLIRSRDDLRVLSQRLLLATVLAAMVFVWFPLRYSTARPTVASNALAPLFDLLAAVDAPYNQLPSLHVAYCLILWLALGRLPRAAWARVALGAWLALTAVATLFVHQHHLLDVLAGLGLGLLCRICVPPGRTEPRVGLYYAVAGGVAAVVGTVAWPPAPTVYASASLWLVALAYGRGDRHFLHKRAGRHPWWIWCLYAPYLLGYRLAWLVMAWRGRQRPAVVRIAPGLWIGRRLRDAEATALPAACTVVDLAAELPETAALRGHRYLHFPLLDIVTPPADAVREIVASVRGELDAGRAVYLHCAMGLRRSVQIGQAVLARSAP</sequence>
<dbReference type="OrthoDB" id="256494at2"/>
<dbReference type="AlphaFoldDB" id="A0A1P8K070"/>
<dbReference type="InterPro" id="IPR036938">
    <property type="entry name" value="PAP2/HPO_sf"/>
</dbReference>
<evidence type="ECO:0000256" key="1">
    <source>
        <dbReference type="SAM" id="Phobius"/>
    </source>
</evidence>
<dbReference type="KEGG" id="rhy:RD110_21120"/>
<evidence type="ECO:0000313" key="4">
    <source>
        <dbReference type="Proteomes" id="UP000186609"/>
    </source>
</evidence>
<organism evidence="3 4">
    <name type="scientific">Rhodoferax koreensis</name>
    <dbReference type="NCBI Taxonomy" id="1842727"/>
    <lineage>
        <taxon>Bacteria</taxon>
        <taxon>Pseudomonadati</taxon>
        <taxon>Pseudomonadota</taxon>
        <taxon>Betaproteobacteria</taxon>
        <taxon>Burkholderiales</taxon>
        <taxon>Comamonadaceae</taxon>
        <taxon>Rhodoferax</taxon>
    </lineage>
</organism>
<evidence type="ECO:0000313" key="3">
    <source>
        <dbReference type="EMBL" id="APW39408.1"/>
    </source>
</evidence>
<dbReference type="PANTHER" id="PTHR47216:SF4">
    <property type="entry name" value="OS01G0859400 PROTEIN"/>
    <property type="match status" value="1"/>
</dbReference>
<keyword evidence="4" id="KW-1185">Reference proteome</keyword>
<proteinExistence type="predicted"/>
<feature type="transmembrane region" description="Helical" evidence="1">
    <location>
        <begin position="156"/>
        <end position="175"/>
    </location>
</feature>
<reference evidence="3 4" key="1">
    <citation type="submission" date="2017-01" db="EMBL/GenBank/DDBJ databases">
        <authorList>
            <person name="Mah S.A."/>
            <person name="Swanson W.J."/>
            <person name="Moy G.W."/>
            <person name="Vacquier V.D."/>
        </authorList>
    </citation>
    <scope>NUCLEOTIDE SEQUENCE [LARGE SCALE GENOMIC DNA]</scope>
    <source>
        <strain evidence="3 4">DCY110</strain>
    </source>
</reference>
<dbReference type="Gene3D" id="3.90.190.10">
    <property type="entry name" value="Protein tyrosine phosphatase superfamily"/>
    <property type="match status" value="1"/>
</dbReference>
<protein>
    <recommendedName>
        <fullName evidence="2">Inositolphosphotransferase Aur1/Ipt1 domain-containing protein</fullName>
    </recommendedName>
</protein>